<sequence>FFLQAQFFCVVPIHKITSITDRHKFVDIMQYIMIPFAEENIPLKRIFQQNNDPKHTSRVAKEWFRVNGIDVMDRSAQSPGLYPIEKLWTDVKNNNELWTVVQQAWQNIPLKRCQSTTIPL</sequence>
<feature type="non-terminal residue" evidence="1">
    <location>
        <position position="1"/>
    </location>
</feature>
<accession>A0A0K8UEJ3</accession>
<proteinExistence type="predicted"/>
<dbReference type="GO" id="GO:0003676">
    <property type="term" value="F:nucleic acid binding"/>
    <property type="evidence" value="ECO:0007669"/>
    <property type="project" value="InterPro"/>
</dbReference>
<dbReference type="AlphaFoldDB" id="A0A0K8UEJ3"/>
<dbReference type="EMBL" id="GDHF01027212">
    <property type="protein sequence ID" value="JAI25102.1"/>
    <property type="molecule type" value="Transcribed_RNA"/>
</dbReference>
<reference evidence="1" key="1">
    <citation type="submission" date="2015-06" db="EMBL/GenBank/DDBJ databases">
        <authorList>
            <person name="Hoefler B.C."/>
            <person name="Straight P.D."/>
        </authorList>
    </citation>
    <scope>NUCLEOTIDE SEQUENCE</scope>
</reference>
<dbReference type="InterPro" id="IPR036397">
    <property type="entry name" value="RNaseH_sf"/>
</dbReference>
<evidence type="ECO:0000313" key="1">
    <source>
        <dbReference type="EMBL" id="JAI25102.1"/>
    </source>
</evidence>
<protein>
    <submittedName>
        <fullName evidence="1">Transposable element Tcb2 transposase</fullName>
    </submittedName>
</protein>
<organism evidence="1">
    <name type="scientific">Bactrocera latifrons</name>
    <name type="common">Malaysian fruit fly</name>
    <name type="synonym">Chaetodacus latifrons</name>
    <dbReference type="NCBI Taxonomy" id="174628"/>
    <lineage>
        <taxon>Eukaryota</taxon>
        <taxon>Metazoa</taxon>
        <taxon>Ecdysozoa</taxon>
        <taxon>Arthropoda</taxon>
        <taxon>Hexapoda</taxon>
        <taxon>Insecta</taxon>
        <taxon>Pterygota</taxon>
        <taxon>Neoptera</taxon>
        <taxon>Endopterygota</taxon>
        <taxon>Diptera</taxon>
        <taxon>Brachycera</taxon>
        <taxon>Muscomorpha</taxon>
        <taxon>Tephritoidea</taxon>
        <taxon>Tephritidae</taxon>
        <taxon>Bactrocera</taxon>
        <taxon>Bactrocera</taxon>
    </lineage>
</organism>
<dbReference type="Gene3D" id="3.30.420.10">
    <property type="entry name" value="Ribonuclease H-like superfamily/Ribonuclease H"/>
    <property type="match status" value="1"/>
</dbReference>
<name>A0A0K8UEJ3_BACLA</name>
<gene>
    <name evidence="1" type="primary">TCB2_16</name>
    <name evidence="1" type="ORF">c1_g2_i7</name>
</gene>